<dbReference type="FunFam" id="3.30.2350.10:FF:000011">
    <property type="entry name" value="tRNA pseudouridine synthase B"/>
    <property type="match status" value="1"/>
</dbReference>
<dbReference type="InterPro" id="IPR036974">
    <property type="entry name" value="PUA_sf"/>
</dbReference>
<evidence type="ECO:0000259" key="6">
    <source>
        <dbReference type="Pfam" id="PF01509"/>
    </source>
</evidence>
<gene>
    <name evidence="5 9" type="primary">truB</name>
    <name evidence="9" type="ORF">HCU01_35070</name>
    <name evidence="10" type="ORF">SAMN05660971_03588</name>
</gene>
<dbReference type="AlphaFoldDB" id="A0A1M7KS51"/>
<dbReference type="EMBL" id="FRCA01000011">
    <property type="protein sequence ID" value="SHM68358.1"/>
    <property type="molecule type" value="Genomic_DNA"/>
</dbReference>
<reference evidence="9 12" key="2">
    <citation type="submission" date="2019-07" db="EMBL/GenBank/DDBJ databases">
        <title>Whole genome shotgun sequence of Halomonas cupida NBRC 102219.</title>
        <authorList>
            <person name="Hosoyama A."/>
            <person name="Uohara A."/>
            <person name="Ohji S."/>
            <person name="Ichikawa N."/>
        </authorList>
    </citation>
    <scope>NUCLEOTIDE SEQUENCE [LARGE SCALE GENOMIC DNA]</scope>
    <source>
        <strain evidence="9 12">NBRC 102219</strain>
    </source>
</reference>
<dbReference type="STRING" id="44933.SAMN05660971_03588"/>
<evidence type="ECO:0000313" key="10">
    <source>
        <dbReference type="EMBL" id="SHM68358.1"/>
    </source>
</evidence>
<dbReference type="GO" id="GO:0031119">
    <property type="term" value="P:tRNA pseudouridine synthesis"/>
    <property type="evidence" value="ECO:0007669"/>
    <property type="project" value="UniProtKB-UniRule"/>
</dbReference>
<dbReference type="InterPro" id="IPR002501">
    <property type="entry name" value="PsdUridine_synth_N"/>
</dbReference>
<dbReference type="InterPro" id="IPR014780">
    <property type="entry name" value="tRNA_psdUridine_synth_TruB"/>
</dbReference>
<dbReference type="EMBL" id="BJXU01000155">
    <property type="protein sequence ID" value="GEN25558.1"/>
    <property type="molecule type" value="Genomic_DNA"/>
</dbReference>
<evidence type="ECO:0000256" key="1">
    <source>
        <dbReference type="ARBA" id="ARBA00000385"/>
    </source>
</evidence>
<dbReference type="Pfam" id="PF16198">
    <property type="entry name" value="TruB_C_2"/>
    <property type="match status" value="1"/>
</dbReference>
<reference evidence="10 11" key="1">
    <citation type="submission" date="2016-11" db="EMBL/GenBank/DDBJ databases">
        <authorList>
            <person name="Jaros S."/>
            <person name="Januszkiewicz K."/>
            <person name="Wedrychowicz H."/>
        </authorList>
    </citation>
    <scope>NUCLEOTIDE SEQUENCE [LARGE SCALE GENOMIC DNA]</scope>
    <source>
        <strain evidence="10 11">DSM 4740</strain>
    </source>
</reference>
<evidence type="ECO:0000259" key="8">
    <source>
        <dbReference type="Pfam" id="PF16198"/>
    </source>
</evidence>
<dbReference type="InterPro" id="IPR032819">
    <property type="entry name" value="TruB_C"/>
</dbReference>
<dbReference type="Pfam" id="PF01509">
    <property type="entry name" value="TruB_N"/>
    <property type="match status" value="1"/>
</dbReference>
<dbReference type="HAMAP" id="MF_01080">
    <property type="entry name" value="TruB_bact"/>
    <property type="match status" value="1"/>
</dbReference>
<evidence type="ECO:0000313" key="9">
    <source>
        <dbReference type="EMBL" id="GEN25558.1"/>
    </source>
</evidence>
<dbReference type="CDD" id="cd02573">
    <property type="entry name" value="PseudoU_synth_EcTruB"/>
    <property type="match status" value="1"/>
</dbReference>
<dbReference type="RefSeq" id="WP_073436590.1">
    <property type="nucleotide sequence ID" value="NZ_BJXU01000155.1"/>
</dbReference>
<evidence type="ECO:0000256" key="3">
    <source>
        <dbReference type="ARBA" id="ARBA00022694"/>
    </source>
</evidence>
<dbReference type="Pfam" id="PF09157">
    <property type="entry name" value="TruB-C_2"/>
    <property type="match status" value="1"/>
</dbReference>
<dbReference type="EC" id="5.4.99.25" evidence="5"/>
<dbReference type="Proteomes" id="UP000321726">
    <property type="component" value="Unassembled WGS sequence"/>
</dbReference>
<dbReference type="Gene3D" id="3.30.2350.10">
    <property type="entry name" value="Pseudouridine synthase"/>
    <property type="match status" value="1"/>
</dbReference>
<sequence>MARRRRGLPVDGVLLLDKPQGMSSNHALQRARRLFQAQKAGHTGTLDPMATGLLPVLFGEATKFSQHLLDADKVYRTRVELGASTDTGDAEGDVVARSTVPALEESDLTGMMAGFVGEQQQTPPMYSALKLNGRKLYELAREGKSVERASRAIKVYDTRLLSASLDSASPNFDIEVRVSKGTYVRTLAEDMARALGCDGHISQLRRLKTGPFDASGMVSLEMLEALPDQAAREAQLAPIDSLLKHLPAHQLSVKGARALTYGQPARQELDTTMARDVGDGPVRLYHEEAFIGLGVVEPEGDIVPRRLLSSFVAGSVQH</sequence>
<proteinExistence type="inferred from homology"/>
<comment type="similarity">
    <text evidence="2 5">Belongs to the pseudouridine synthase TruB family. Type 1 subfamily.</text>
</comment>
<feature type="active site" description="Nucleophile" evidence="5">
    <location>
        <position position="47"/>
    </location>
</feature>
<feature type="domain" description="tRNA pseudouridine synthase II TruB subfamily 1 C-terminal" evidence="7">
    <location>
        <begin position="247"/>
        <end position="308"/>
    </location>
</feature>
<dbReference type="SUPFAM" id="SSF55120">
    <property type="entry name" value="Pseudouridine synthase"/>
    <property type="match status" value="1"/>
</dbReference>
<dbReference type="Proteomes" id="UP000184123">
    <property type="component" value="Unassembled WGS sequence"/>
</dbReference>
<name>A0A1M7KS51_9GAMM</name>
<comment type="catalytic activity">
    <reaction evidence="1 5">
        <text>uridine(55) in tRNA = pseudouridine(55) in tRNA</text>
        <dbReference type="Rhea" id="RHEA:42532"/>
        <dbReference type="Rhea" id="RHEA-COMP:10101"/>
        <dbReference type="Rhea" id="RHEA-COMP:10102"/>
        <dbReference type="ChEBI" id="CHEBI:65314"/>
        <dbReference type="ChEBI" id="CHEBI:65315"/>
        <dbReference type="EC" id="5.4.99.25"/>
    </reaction>
</comment>
<evidence type="ECO:0000256" key="2">
    <source>
        <dbReference type="ARBA" id="ARBA00005642"/>
    </source>
</evidence>
<evidence type="ECO:0000313" key="12">
    <source>
        <dbReference type="Proteomes" id="UP000321726"/>
    </source>
</evidence>
<dbReference type="InterPro" id="IPR015240">
    <property type="entry name" value="tRNA_sdUridine_synth_fam1_C"/>
</dbReference>
<dbReference type="GO" id="GO:0003723">
    <property type="term" value="F:RNA binding"/>
    <property type="evidence" value="ECO:0007669"/>
    <property type="project" value="InterPro"/>
</dbReference>
<dbReference type="Gene3D" id="2.30.130.10">
    <property type="entry name" value="PUA domain"/>
    <property type="match status" value="1"/>
</dbReference>
<keyword evidence="4 5" id="KW-0413">Isomerase</keyword>
<evidence type="ECO:0000259" key="7">
    <source>
        <dbReference type="Pfam" id="PF09157"/>
    </source>
</evidence>
<feature type="domain" description="tRNA pseudouridylate synthase B C-terminal" evidence="8">
    <location>
        <begin position="185"/>
        <end position="243"/>
    </location>
</feature>
<dbReference type="PANTHER" id="PTHR13767:SF2">
    <property type="entry name" value="PSEUDOURIDYLATE SYNTHASE TRUB1"/>
    <property type="match status" value="1"/>
</dbReference>
<dbReference type="GO" id="GO:0160148">
    <property type="term" value="F:tRNA pseudouridine(55) synthase activity"/>
    <property type="evidence" value="ECO:0007669"/>
    <property type="project" value="UniProtKB-EC"/>
</dbReference>
<comment type="function">
    <text evidence="5">Responsible for synthesis of pseudouridine from uracil-55 in the psi GC loop of transfer RNAs.</text>
</comment>
<protein>
    <recommendedName>
        <fullName evidence="5">tRNA pseudouridine synthase B</fullName>
        <ecNumber evidence="5">5.4.99.25</ecNumber>
    </recommendedName>
    <alternativeName>
        <fullName evidence="5">tRNA pseudouridine(55) synthase</fullName>
        <shortName evidence="5">Psi55 synthase</shortName>
    </alternativeName>
    <alternativeName>
        <fullName evidence="5">tRNA pseudouridylate synthase</fullName>
    </alternativeName>
    <alternativeName>
        <fullName evidence="5">tRNA-uridine isomerase</fullName>
    </alternativeName>
</protein>
<evidence type="ECO:0000313" key="11">
    <source>
        <dbReference type="Proteomes" id="UP000184123"/>
    </source>
</evidence>
<dbReference type="OrthoDB" id="9802309at2"/>
<organism evidence="10 11">
    <name type="scientific">Halomonas cupida</name>
    <dbReference type="NCBI Taxonomy" id="44933"/>
    <lineage>
        <taxon>Bacteria</taxon>
        <taxon>Pseudomonadati</taxon>
        <taxon>Pseudomonadota</taxon>
        <taxon>Gammaproteobacteria</taxon>
        <taxon>Oceanospirillales</taxon>
        <taxon>Halomonadaceae</taxon>
        <taxon>Halomonas</taxon>
    </lineage>
</organism>
<keyword evidence="3 5" id="KW-0819">tRNA processing</keyword>
<dbReference type="NCBIfam" id="TIGR00431">
    <property type="entry name" value="TruB"/>
    <property type="match status" value="1"/>
</dbReference>
<dbReference type="PANTHER" id="PTHR13767">
    <property type="entry name" value="TRNA-PSEUDOURIDINE SYNTHASE"/>
    <property type="match status" value="1"/>
</dbReference>
<keyword evidence="12" id="KW-1185">Reference proteome</keyword>
<feature type="domain" description="Pseudouridine synthase II N-terminal" evidence="6">
    <location>
        <begin position="32"/>
        <end position="184"/>
    </location>
</feature>
<dbReference type="InterPro" id="IPR020103">
    <property type="entry name" value="PsdUridine_synth_cat_dom_sf"/>
</dbReference>
<dbReference type="GO" id="GO:1990481">
    <property type="term" value="P:mRNA pseudouridine synthesis"/>
    <property type="evidence" value="ECO:0007669"/>
    <property type="project" value="TreeGrafter"/>
</dbReference>
<evidence type="ECO:0000256" key="5">
    <source>
        <dbReference type="HAMAP-Rule" id="MF_01080"/>
    </source>
</evidence>
<evidence type="ECO:0000256" key="4">
    <source>
        <dbReference type="ARBA" id="ARBA00023235"/>
    </source>
</evidence>
<accession>A0A1M7KS51</accession>